<dbReference type="EMBL" id="AZFC01000028">
    <property type="protein sequence ID" value="KRL47477.1"/>
    <property type="molecule type" value="Genomic_DNA"/>
</dbReference>
<sequence length="53" mass="6336">MKLNGLIHIQKNGRQFWPFGGKIGRFFMEFSFKDDKFYKKMADCHGQNRVKIP</sequence>
<dbReference type="AlphaFoldDB" id="A0A0R1QZF2"/>
<evidence type="ECO:0000313" key="2">
    <source>
        <dbReference type="Proteomes" id="UP000051835"/>
    </source>
</evidence>
<protein>
    <submittedName>
        <fullName evidence="1">Uncharacterized protein</fullName>
    </submittedName>
</protein>
<name>A0A0R1QZF2_9LACO</name>
<proteinExistence type="predicted"/>
<comment type="caution">
    <text evidence="1">The sequence shown here is derived from an EMBL/GenBank/DDBJ whole genome shotgun (WGS) entry which is preliminary data.</text>
</comment>
<evidence type="ECO:0000313" key="1">
    <source>
        <dbReference type="EMBL" id="KRL47477.1"/>
    </source>
</evidence>
<organism evidence="1 2">
    <name type="scientific">Levilactobacillus spicheri DSM 15429</name>
    <dbReference type="NCBI Taxonomy" id="1423805"/>
    <lineage>
        <taxon>Bacteria</taxon>
        <taxon>Bacillati</taxon>
        <taxon>Bacillota</taxon>
        <taxon>Bacilli</taxon>
        <taxon>Lactobacillales</taxon>
        <taxon>Lactobacillaceae</taxon>
        <taxon>Levilactobacillus</taxon>
    </lineage>
</organism>
<dbReference type="PATRIC" id="fig|1423805.4.peg.2413"/>
<dbReference type="Proteomes" id="UP000051835">
    <property type="component" value="Unassembled WGS sequence"/>
</dbReference>
<accession>A0A0R1QZF2</accession>
<reference evidence="1 2" key="1">
    <citation type="journal article" date="2015" name="Genome Announc.">
        <title>Expanding the biotechnology potential of lactobacilli through comparative genomics of 213 strains and associated genera.</title>
        <authorList>
            <person name="Sun Z."/>
            <person name="Harris H.M."/>
            <person name="McCann A."/>
            <person name="Guo C."/>
            <person name="Argimon S."/>
            <person name="Zhang W."/>
            <person name="Yang X."/>
            <person name="Jeffery I.B."/>
            <person name="Cooney J.C."/>
            <person name="Kagawa T.F."/>
            <person name="Liu W."/>
            <person name="Song Y."/>
            <person name="Salvetti E."/>
            <person name="Wrobel A."/>
            <person name="Rasinkangas P."/>
            <person name="Parkhill J."/>
            <person name="Rea M.C."/>
            <person name="O'Sullivan O."/>
            <person name="Ritari J."/>
            <person name="Douillard F.P."/>
            <person name="Paul Ross R."/>
            <person name="Yang R."/>
            <person name="Briner A.E."/>
            <person name="Felis G.E."/>
            <person name="de Vos W.M."/>
            <person name="Barrangou R."/>
            <person name="Klaenhammer T.R."/>
            <person name="Caufield P.W."/>
            <person name="Cui Y."/>
            <person name="Zhang H."/>
            <person name="O'Toole P.W."/>
        </authorList>
    </citation>
    <scope>NUCLEOTIDE SEQUENCE [LARGE SCALE GENOMIC DNA]</scope>
    <source>
        <strain evidence="1 2">DSM 15429</strain>
    </source>
</reference>
<gene>
    <name evidence="1" type="ORF">FD37_GL002345</name>
</gene>